<dbReference type="Proteomes" id="UP001150266">
    <property type="component" value="Unassembled WGS sequence"/>
</dbReference>
<feature type="binding site" description="axial binding residue" evidence="13">
    <location>
        <position position="451"/>
    </location>
    <ligand>
        <name>heme</name>
        <dbReference type="ChEBI" id="CHEBI:30413"/>
    </ligand>
    <ligandPart>
        <name>Fe</name>
        <dbReference type="ChEBI" id="CHEBI:18248"/>
    </ligandPart>
</feature>
<dbReference type="GO" id="GO:0016705">
    <property type="term" value="F:oxidoreductase activity, acting on paired donors, with incorporation or reduction of molecular oxygen"/>
    <property type="evidence" value="ECO:0007669"/>
    <property type="project" value="InterPro"/>
</dbReference>
<sequence length="528" mass="59033">MHSASKPVALVLASIVVYYLFGTIRRFFLHLTSSSAVHHGPPNRRWFFGHQRGTWSSSRRTFSTDIKAIQYVMRNDFIYSKPPGMQNILKMILGEGSGILVAEKTQHRVQRTVMNPAFGPNQIRELTRIFLEKSSELSDVWEARITAGGIGEVNLVNWLSKVTLDIIGLAGFSHHFNALNDRGGQTNELNKAFTSIFHSAGWSSVWLPLRAALPKAIQPLLRAVTMKTSAEVMQRISRELFMESKIYLAATGEKDTGLSARDLLSLLLKSNMSSNTPANERMSDADVVAQVPTFLIVEHETTSLSTTWALLELSLHQDIQSKLREELNSLPTATPGMDELNGLPYLDAFVRVVLRLHAPITTVNRIAAQDDVIPLAQPLTDSDGTVHSEIPIRKGQTIHLSLPSVNTDKSWWGTDTSEFRPDRWLKVPDSVQAIPGVWSNPMTFWGGARGCIGWCFSLIEMKVLLFTLLRSFRIELSVPKEVLMVLKVALTQRPSLRSEPTHPKLPLIISVEELVNDAVWKPFLVESD</sequence>
<feature type="transmembrane region" description="Helical" evidence="14">
    <location>
        <begin position="7"/>
        <end position="28"/>
    </location>
</feature>
<evidence type="ECO:0000256" key="3">
    <source>
        <dbReference type="ARBA" id="ARBA00004721"/>
    </source>
</evidence>
<protein>
    <submittedName>
        <fullName evidence="15">Cytochrome P450</fullName>
    </submittedName>
</protein>
<gene>
    <name evidence="15" type="ORF">J3R30DRAFT_3671345</name>
</gene>
<proteinExistence type="inferred from homology"/>
<evidence type="ECO:0000313" key="15">
    <source>
        <dbReference type="EMBL" id="KAJ4475625.1"/>
    </source>
</evidence>
<evidence type="ECO:0000256" key="10">
    <source>
        <dbReference type="ARBA" id="ARBA00023004"/>
    </source>
</evidence>
<organism evidence="15 16">
    <name type="scientific">Lentinula aciculospora</name>
    <dbReference type="NCBI Taxonomy" id="153920"/>
    <lineage>
        <taxon>Eukaryota</taxon>
        <taxon>Fungi</taxon>
        <taxon>Dikarya</taxon>
        <taxon>Basidiomycota</taxon>
        <taxon>Agaricomycotina</taxon>
        <taxon>Agaricomycetes</taxon>
        <taxon>Agaricomycetidae</taxon>
        <taxon>Agaricales</taxon>
        <taxon>Marasmiineae</taxon>
        <taxon>Omphalotaceae</taxon>
        <taxon>Lentinula</taxon>
    </lineage>
</organism>
<comment type="subcellular location">
    <subcellularLocation>
        <location evidence="2">Membrane</location>
    </subcellularLocation>
</comment>
<dbReference type="SUPFAM" id="SSF48264">
    <property type="entry name" value="Cytochrome P450"/>
    <property type="match status" value="1"/>
</dbReference>
<name>A0A9W9A7R1_9AGAR</name>
<dbReference type="GO" id="GO:0004497">
    <property type="term" value="F:monooxygenase activity"/>
    <property type="evidence" value="ECO:0007669"/>
    <property type="project" value="UniProtKB-KW"/>
</dbReference>
<dbReference type="OrthoDB" id="1470350at2759"/>
<dbReference type="InterPro" id="IPR036396">
    <property type="entry name" value="Cyt_P450_sf"/>
</dbReference>
<keyword evidence="5 13" id="KW-0349">Heme</keyword>
<evidence type="ECO:0000256" key="11">
    <source>
        <dbReference type="ARBA" id="ARBA00023033"/>
    </source>
</evidence>
<keyword evidence="8 14" id="KW-1133">Transmembrane helix</keyword>
<evidence type="ECO:0000256" key="12">
    <source>
        <dbReference type="ARBA" id="ARBA00023136"/>
    </source>
</evidence>
<reference evidence="15" key="1">
    <citation type="submission" date="2022-08" db="EMBL/GenBank/DDBJ databases">
        <title>A Global Phylogenomic Analysis of the Shiitake Genus Lentinula.</title>
        <authorList>
            <consortium name="DOE Joint Genome Institute"/>
            <person name="Sierra-Patev S."/>
            <person name="Min B."/>
            <person name="Naranjo-Ortiz M."/>
            <person name="Looney B."/>
            <person name="Konkel Z."/>
            <person name="Slot J.C."/>
            <person name="Sakamoto Y."/>
            <person name="Steenwyk J.L."/>
            <person name="Rokas A."/>
            <person name="Carro J."/>
            <person name="Camarero S."/>
            <person name="Ferreira P."/>
            <person name="Molpeceres G."/>
            <person name="Ruiz-Duenas F.J."/>
            <person name="Serrano A."/>
            <person name="Henrissat B."/>
            <person name="Drula E."/>
            <person name="Hughes K.W."/>
            <person name="Mata J.L."/>
            <person name="Ishikawa N.K."/>
            <person name="Vargas-Isla R."/>
            <person name="Ushijima S."/>
            <person name="Smith C.A."/>
            <person name="Ahrendt S."/>
            <person name="Andreopoulos W."/>
            <person name="He G."/>
            <person name="Labutti K."/>
            <person name="Lipzen A."/>
            <person name="Ng V."/>
            <person name="Riley R."/>
            <person name="Sandor L."/>
            <person name="Barry K."/>
            <person name="Martinez A.T."/>
            <person name="Xiao Y."/>
            <person name="Gibbons J.G."/>
            <person name="Terashima K."/>
            <person name="Grigoriev I.V."/>
            <person name="Hibbett D.S."/>
        </authorList>
    </citation>
    <scope>NUCLEOTIDE SEQUENCE</scope>
    <source>
        <strain evidence="15">JLM2183</strain>
    </source>
</reference>
<keyword evidence="11" id="KW-0503">Monooxygenase</keyword>
<dbReference type="InterPro" id="IPR001128">
    <property type="entry name" value="Cyt_P450"/>
</dbReference>
<comment type="caution">
    <text evidence="15">The sequence shown here is derived from an EMBL/GenBank/DDBJ whole genome shotgun (WGS) entry which is preliminary data.</text>
</comment>
<evidence type="ECO:0000256" key="4">
    <source>
        <dbReference type="ARBA" id="ARBA00010617"/>
    </source>
</evidence>
<accession>A0A9W9A7R1</accession>
<evidence type="ECO:0000256" key="1">
    <source>
        <dbReference type="ARBA" id="ARBA00001971"/>
    </source>
</evidence>
<evidence type="ECO:0000256" key="14">
    <source>
        <dbReference type="SAM" id="Phobius"/>
    </source>
</evidence>
<evidence type="ECO:0000256" key="5">
    <source>
        <dbReference type="ARBA" id="ARBA00022617"/>
    </source>
</evidence>
<dbReference type="PANTHER" id="PTHR24305:SF166">
    <property type="entry name" value="CYTOCHROME P450 12A4, MITOCHONDRIAL-RELATED"/>
    <property type="match status" value="1"/>
</dbReference>
<evidence type="ECO:0000256" key="8">
    <source>
        <dbReference type="ARBA" id="ARBA00022989"/>
    </source>
</evidence>
<keyword evidence="7 13" id="KW-0479">Metal-binding</keyword>
<comment type="cofactor">
    <cofactor evidence="1 13">
        <name>heme</name>
        <dbReference type="ChEBI" id="CHEBI:30413"/>
    </cofactor>
</comment>
<evidence type="ECO:0000256" key="6">
    <source>
        <dbReference type="ARBA" id="ARBA00022692"/>
    </source>
</evidence>
<evidence type="ECO:0000256" key="2">
    <source>
        <dbReference type="ARBA" id="ARBA00004370"/>
    </source>
</evidence>
<dbReference type="AlphaFoldDB" id="A0A9W9A7R1"/>
<dbReference type="PRINTS" id="PR00463">
    <property type="entry name" value="EP450I"/>
</dbReference>
<keyword evidence="9" id="KW-0560">Oxidoreductase</keyword>
<keyword evidence="16" id="KW-1185">Reference proteome</keyword>
<dbReference type="PANTHER" id="PTHR24305">
    <property type="entry name" value="CYTOCHROME P450"/>
    <property type="match status" value="1"/>
</dbReference>
<evidence type="ECO:0000256" key="9">
    <source>
        <dbReference type="ARBA" id="ARBA00023002"/>
    </source>
</evidence>
<evidence type="ECO:0000256" key="13">
    <source>
        <dbReference type="PIRSR" id="PIRSR602401-1"/>
    </source>
</evidence>
<dbReference type="InterPro" id="IPR002401">
    <property type="entry name" value="Cyt_P450_E_grp-I"/>
</dbReference>
<dbReference type="Pfam" id="PF00067">
    <property type="entry name" value="p450"/>
    <property type="match status" value="1"/>
</dbReference>
<evidence type="ECO:0000313" key="16">
    <source>
        <dbReference type="Proteomes" id="UP001150266"/>
    </source>
</evidence>
<dbReference type="EMBL" id="JAOTPV010000014">
    <property type="protein sequence ID" value="KAJ4475625.1"/>
    <property type="molecule type" value="Genomic_DNA"/>
</dbReference>
<keyword evidence="12 14" id="KW-0472">Membrane</keyword>
<dbReference type="GO" id="GO:0005506">
    <property type="term" value="F:iron ion binding"/>
    <property type="evidence" value="ECO:0007669"/>
    <property type="project" value="InterPro"/>
</dbReference>
<comment type="pathway">
    <text evidence="3">Secondary metabolite biosynthesis; terpenoid biosynthesis.</text>
</comment>
<dbReference type="Gene3D" id="1.10.630.10">
    <property type="entry name" value="Cytochrome P450"/>
    <property type="match status" value="1"/>
</dbReference>
<keyword evidence="6 14" id="KW-0812">Transmembrane</keyword>
<dbReference type="InterPro" id="IPR050121">
    <property type="entry name" value="Cytochrome_P450_monoxygenase"/>
</dbReference>
<comment type="similarity">
    <text evidence="4">Belongs to the cytochrome P450 family.</text>
</comment>
<dbReference type="GO" id="GO:0016020">
    <property type="term" value="C:membrane"/>
    <property type="evidence" value="ECO:0007669"/>
    <property type="project" value="UniProtKB-SubCell"/>
</dbReference>
<keyword evidence="10 13" id="KW-0408">Iron</keyword>
<dbReference type="GO" id="GO:0020037">
    <property type="term" value="F:heme binding"/>
    <property type="evidence" value="ECO:0007669"/>
    <property type="project" value="InterPro"/>
</dbReference>
<evidence type="ECO:0000256" key="7">
    <source>
        <dbReference type="ARBA" id="ARBA00022723"/>
    </source>
</evidence>